<sequence>MLKNELGKTVQANARLSETKATLEDKLSKALTENRELSERMEVMHTRMQERLAFSGKIGEEYSLRKELTSLRSQLRSKKAEIDSLLDDKQEMRKDLKNLEAQLKQASAEMERATEDYSKMKQALVSSDNILKDKQNECERLQTELERITGGPSGISFFDSKIMQTLDEKVAEWTALLSTREEENAKLYEENDRLKQDLDALKIDKDLTSVHALVRTMKEKDDQIMRLKEQLIDAAREVSESTVLLGEVKKTLGPEEGEILKIERVKRIQKNLQEKENLVFEMERRMKLLETQIETKDEEIRALEERIRRYETGEYGLAEALGEWKATKLELVAKERQLDEVCQAAGQAESNANQLMFENDCLRQRLGISPDEDINIDGFISQRRIKEDETKALNMVLQGEIEKLENERLDLKQKLREMAKKMVQNSSTNDLGLQSLLSSETVYEEKSEYSHILNIMQVQSANRLQGSAPTTEVPEVWHNRVKAANEEISRLAAEVEKERLLQQKAAAKLNLLTELNVQLEAGLSELQETLKTHPKASEDSAVILECPVLGKLLAALDARSFMEDSDNARFLKCRVDYLEVRYHFNNQISLT</sequence>
<evidence type="ECO:0000256" key="4">
    <source>
        <dbReference type="ARBA" id="ARBA00022794"/>
    </source>
</evidence>
<dbReference type="AlphaFoldDB" id="A0A3P7M9D8"/>
<feature type="coiled-coil region" evidence="8">
    <location>
        <begin position="13"/>
        <end position="40"/>
    </location>
</feature>
<evidence type="ECO:0000256" key="5">
    <source>
        <dbReference type="ARBA" id="ARBA00023054"/>
    </source>
</evidence>
<evidence type="ECO:0000256" key="2">
    <source>
        <dbReference type="ARBA" id="ARBA00004300"/>
    </source>
</evidence>
<proteinExistence type="predicted"/>
<comment type="subcellular location">
    <subcellularLocation>
        <location evidence="1">Cytoplasm</location>
        <location evidence="1">Cytoskeleton</location>
        <location evidence="1">Cilium basal body</location>
    </subcellularLocation>
    <subcellularLocation>
        <location evidence="2">Cytoplasm</location>
        <location evidence="2">Cytoskeleton</location>
        <location evidence="2">Microtubule organizing center</location>
        <location evidence="2">Centrosome</location>
    </subcellularLocation>
</comment>
<dbReference type="PANTHER" id="PTHR18879">
    <property type="entry name" value="CENTROSOMAL PROTEIN OF 290 KDA"/>
    <property type="match status" value="1"/>
</dbReference>
<reference evidence="9 10" key="1">
    <citation type="submission" date="2018-11" db="EMBL/GenBank/DDBJ databases">
        <authorList>
            <consortium name="Pathogen Informatics"/>
        </authorList>
    </citation>
    <scope>NUCLEOTIDE SEQUENCE [LARGE SCALE GENOMIC DNA]</scope>
</reference>
<accession>A0A3P7M9D8</accession>
<keyword evidence="3" id="KW-0963">Cytoplasm</keyword>
<evidence type="ECO:0000256" key="3">
    <source>
        <dbReference type="ARBA" id="ARBA00022490"/>
    </source>
</evidence>
<keyword evidence="4" id="KW-0970">Cilium biogenesis/degradation</keyword>
<feature type="coiled-coil region" evidence="8">
    <location>
        <begin position="68"/>
        <end position="151"/>
    </location>
</feature>
<dbReference type="PANTHER" id="PTHR18879:SF20">
    <property type="entry name" value="CENTROSOMAL PROTEIN OF 290 KDA"/>
    <property type="match status" value="1"/>
</dbReference>
<evidence type="ECO:0000256" key="8">
    <source>
        <dbReference type="SAM" id="Coils"/>
    </source>
</evidence>
<dbReference type="GO" id="GO:1905349">
    <property type="term" value="P:ciliary transition zone assembly"/>
    <property type="evidence" value="ECO:0007669"/>
    <property type="project" value="TreeGrafter"/>
</dbReference>
<feature type="coiled-coil region" evidence="8">
    <location>
        <begin position="177"/>
        <end position="237"/>
    </location>
</feature>
<dbReference type="OrthoDB" id="6351660at2759"/>
<organism evidence="9 10">
    <name type="scientific">Dibothriocephalus latus</name>
    <name type="common">Fish tapeworm</name>
    <name type="synonym">Diphyllobothrium latum</name>
    <dbReference type="NCBI Taxonomy" id="60516"/>
    <lineage>
        <taxon>Eukaryota</taxon>
        <taxon>Metazoa</taxon>
        <taxon>Spiralia</taxon>
        <taxon>Lophotrochozoa</taxon>
        <taxon>Platyhelminthes</taxon>
        <taxon>Cestoda</taxon>
        <taxon>Eucestoda</taxon>
        <taxon>Diphyllobothriidea</taxon>
        <taxon>Diphyllobothriidae</taxon>
        <taxon>Dibothriocephalus</taxon>
    </lineage>
</organism>
<evidence type="ECO:0000256" key="7">
    <source>
        <dbReference type="ARBA" id="ARBA00023273"/>
    </source>
</evidence>
<gene>
    <name evidence="9" type="ORF">DILT_LOCUS10432</name>
</gene>
<feature type="coiled-coil region" evidence="8">
    <location>
        <begin position="387"/>
        <end position="421"/>
    </location>
</feature>
<feature type="coiled-coil region" evidence="8">
    <location>
        <begin position="265"/>
        <end position="313"/>
    </location>
</feature>
<keyword evidence="7" id="KW-0966">Cell projection</keyword>
<evidence type="ECO:0000256" key="6">
    <source>
        <dbReference type="ARBA" id="ARBA00023212"/>
    </source>
</evidence>
<evidence type="ECO:0000313" key="9">
    <source>
        <dbReference type="EMBL" id="VDN14601.1"/>
    </source>
</evidence>
<feature type="coiled-coil region" evidence="8">
    <location>
        <begin position="478"/>
        <end position="529"/>
    </location>
</feature>
<keyword evidence="6" id="KW-0206">Cytoskeleton</keyword>
<keyword evidence="5 8" id="KW-0175">Coiled coil</keyword>
<protein>
    <submittedName>
        <fullName evidence="9">Uncharacterized protein</fullName>
    </submittedName>
</protein>
<keyword evidence="10" id="KW-1185">Reference proteome</keyword>
<dbReference type="GO" id="GO:1905515">
    <property type="term" value="P:non-motile cilium assembly"/>
    <property type="evidence" value="ECO:0007669"/>
    <property type="project" value="TreeGrafter"/>
</dbReference>
<dbReference type="EMBL" id="UYRU01059747">
    <property type="protein sequence ID" value="VDN14601.1"/>
    <property type="molecule type" value="Genomic_DNA"/>
</dbReference>
<dbReference type="InterPro" id="IPR026201">
    <property type="entry name" value="Cep290"/>
</dbReference>
<name>A0A3P7M9D8_DIBLA</name>
<dbReference type="GO" id="GO:0097711">
    <property type="term" value="P:ciliary basal body-plasma membrane docking"/>
    <property type="evidence" value="ECO:0007669"/>
    <property type="project" value="TreeGrafter"/>
</dbReference>
<dbReference type="GO" id="GO:0035869">
    <property type="term" value="C:ciliary transition zone"/>
    <property type="evidence" value="ECO:0007669"/>
    <property type="project" value="TreeGrafter"/>
</dbReference>
<dbReference type="GO" id="GO:0034451">
    <property type="term" value="C:centriolar satellite"/>
    <property type="evidence" value="ECO:0007669"/>
    <property type="project" value="TreeGrafter"/>
</dbReference>
<evidence type="ECO:0000256" key="1">
    <source>
        <dbReference type="ARBA" id="ARBA00004120"/>
    </source>
</evidence>
<dbReference type="Proteomes" id="UP000281553">
    <property type="component" value="Unassembled WGS sequence"/>
</dbReference>
<evidence type="ECO:0000313" key="10">
    <source>
        <dbReference type="Proteomes" id="UP000281553"/>
    </source>
</evidence>